<comment type="similarity">
    <text evidence="1">Belongs to the NodU/CmcH family.</text>
</comment>
<evidence type="ECO:0000259" key="2">
    <source>
        <dbReference type="Pfam" id="PF02543"/>
    </source>
</evidence>
<evidence type="ECO:0000259" key="3">
    <source>
        <dbReference type="Pfam" id="PF16861"/>
    </source>
</evidence>
<keyword evidence="5" id="KW-1185">Reference proteome</keyword>
<evidence type="ECO:0000313" key="4">
    <source>
        <dbReference type="EMBL" id="AGG54152.1"/>
    </source>
</evidence>
<dbReference type="InterPro" id="IPR038152">
    <property type="entry name" value="Carbam_trans_C_sf"/>
</dbReference>
<feature type="domain" description="Carbamoyltransferase" evidence="2">
    <location>
        <begin position="95"/>
        <end position="306"/>
    </location>
</feature>
<dbReference type="GeneID" id="15013510"/>
<dbReference type="Pfam" id="PF16861">
    <property type="entry name" value="Carbam_trans_C"/>
    <property type="match status" value="1"/>
</dbReference>
<feature type="domain" description="Carbamoyltransferase C-terminal" evidence="3">
    <location>
        <begin position="347"/>
        <end position="513"/>
    </location>
</feature>
<dbReference type="Gene3D" id="3.30.420.40">
    <property type="match status" value="2"/>
</dbReference>
<proteinExistence type="inferred from homology"/>
<dbReference type="CDD" id="cd24033">
    <property type="entry name" value="ASKHA_NBD_NodU_CmcH-like_N"/>
    <property type="match status" value="1"/>
</dbReference>
<dbReference type="EMBL" id="HQ316583">
    <property type="protein sequence ID" value="AGG54152.1"/>
    <property type="molecule type" value="Genomic_DNA"/>
</dbReference>
<accession>M1UG01</accession>
<dbReference type="InterPro" id="IPR031730">
    <property type="entry name" value="Carbam_trans_C"/>
</dbReference>
<evidence type="ECO:0000313" key="5">
    <source>
        <dbReference type="Proteomes" id="UP000203282"/>
    </source>
</evidence>
<dbReference type="RefSeq" id="YP_007677277.1">
    <property type="nucleotide sequence ID" value="NC_020875.1"/>
</dbReference>
<protein>
    <recommendedName>
        <fullName evidence="6">Carbamoyltransferase</fullName>
    </recommendedName>
</protein>
<evidence type="ECO:0008006" key="6">
    <source>
        <dbReference type="Google" id="ProtNLM"/>
    </source>
</evidence>
<dbReference type="Gene3D" id="3.90.870.20">
    <property type="entry name" value="Carbamoyltransferase, C-terminal domain"/>
    <property type="match status" value="1"/>
</dbReference>
<dbReference type="PANTHER" id="PTHR34847:SF1">
    <property type="entry name" value="NODULATION PROTEIN U"/>
    <property type="match status" value="1"/>
</dbReference>
<reference evidence="4 5" key="1">
    <citation type="submission" date="2010-03" db="EMBL/GenBank/DDBJ databases">
        <title>The Genome Sequence of Cyanophage S-SSM4.</title>
        <authorList>
            <consortium name="The Broad Institute Genome Sequencing Platform"/>
            <person name="Henn M.R."/>
            <person name="Sullivan M.S."/>
            <person name="Osburne M.S."/>
            <person name="Levin J."/>
            <person name="Malboeuf C."/>
            <person name="Casali M."/>
            <person name="Russ C."/>
            <person name="Lennon N."/>
            <person name="Erlich R."/>
            <person name="Young S.K."/>
            <person name="Koehrsen M."/>
            <person name="Yandava C."/>
            <person name="Zeng Q."/>
            <person name="Alvarado L."/>
            <person name="Anderson S."/>
            <person name="Berlin A."/>
            <person name="Borenstein D."/>
            <person name="Chen Z."/>
            <person name="Engels R."/>
            <person name="Freedman E."/>
            <person name="Gellesch M."/>
            <person name="Goldberg J."/>
            <person name="Green L."/>
            <person name="Griggs A."/>
            <person name="Gujja S."/>
            <person name="Heiman D."/>
            <person name="Hepburn T."/>
            <person name="Howarth C."/>
            <person name="Jen D."/>
            <person name="Larson L."/>
            <person name="Lewis B."/>
            <person name="Mehta T."/>
            <person name="Park D."/>
            <person name="Pearson M."/>
            <person name="Roberts A."/>
            <person name="Ryan E."/>
            <person name="Saif S."/>
            <person name="Shea T."/>
            <person name="Shenoy N."/>
            <person name="Sisk P."/>
            <person name="Stolte C."/>
            <person name="Sykes S."/>
            <person name="Walk T."/>
            <person name="White J."/>
            <person name="Yu Q."/>
            <person name="Coleman M.L."/>
            <person name="Huang K.H."/>
            <person name="Weigele P.R."/>
            <person name="DeFrancesco A.S."/>
            <person name="Kern S.E."/>
            <person name="Thompson L.R."/>
            <person name="Fu R."/>
            <person name="Hombeck B."/>
            <person name="Chisholm S.W."/>
            <person name="Haas B."/>
            <person name="Nusbaum C."/>
            <person name="Galagan J."/>
            <person name="Birren B."/>
        </authorList>
    </citation>
    <scope>NUCLEOTIDE SEQUENCE [LARGE SCALE GENOMIC DNA]</scope>
    <source>
        <strain evidence="4 5">S-SSM4</strain>
    </source>
</reference>
<evidence type="ECO:0000256" key="1">
    <source>
        <dbReference type="ARBA" id="ARBA00006129"/>
    </source>
</evidence>
<dbReference type="InterPro" id="IPR003696">
    <property type="entry name" value="Carbtransf_dom"/>
</dbReference>
<dbReference type="InterPro" id="IPR051338">
    <property type="entry name" value="NodU/CmcH_Carbamoyltrnsfr"/>
</dbReference>
<organism evidence="4 5">
    <name type="scientific">Synechococcus phage S-SSM4</name>
    <dbReference type="NCBI Taxonomy" id="536466"/>
    <lineage>
        <taxon>Viruses</taxon>
        <taxon>Duplodnaviria</taxon>
        <taxon>Heunggongvirae</taxon>
        <taxon>Uroviricota</taxon>
        <taxon>Caudoviricetes</taxon>
        <taxon>Pantevenvirales</taxon>
        <taxon>Kyanoviridae</taxon>
        <taxon>Greenvirus</taxon>
        <taxon>Greenvirus ssm4</taxon>
    </lineage>
</organism>
<dbReference type="GO" id="GO:0003824">
    <property type="term" value="F:catalytic activity"/>
    <property type="evidence" value="ECO:0007669"/>
    <property type="project" value="InterPro"/>
</dbReference>
<dbReference type="PANTHER" id="PTHR34847">
    <property type="entry name" value="NODULATION PROTEIN U"/>
    <property type="match status" value="1"/>
</dbReference>
<dbReference type="KEGG" id="vg:15013510"/>
<dbReference type="Proteomes" id="UP000203282">
    <property type="component" value="Segment"/>
</dbReference>
<dbReference type="Pfam" id="PF02543">
    <property type="entry name" value="Carbam_trans_N"/>
    <property type="match status" value="1"/>
</dbReference>
<sequence length="513" mass="58526">MNFLGLRLCDHDSNITLTLDDKVHYYKAERDWQIKHYGYEDLTTWLKAFDKWNIPLSRIDAIGIVVDCYRYKSITYDENKVFEEIEIPLFRLLGFRGKIYRVDHHYAHALSVWPLGVKPDIDFIFDGYGDNKLSHTIMKGDKREVAVTYNTHPSFGSTMGDVGAILKLPGMSNDMAGKVMALKGFGRHSDEELSKMKAKNKAEDLTIADIREMWNLWKLGNLVKLYSGGHDRQGADTDQVVDHIQYAHSVTEDIYEKYFVTNTNETDVISYSGGIALNTIINSRIKRQRPNLHIPPHSNDEGLSLGVVEALRREYRQPEFSNEGFPFWQSDYCPKHRPTKEVIKKTAEALAQGQIVGWYQGRGEVGPRALGNRSILMNPTIKNGKDIINAKVKHREPFRPFGASVLADKCSTYFDWEYDSPYMLYCMDVRDKESFAPITHVDGTCRPQTVTPDLEDYYELLTEFEKLTGIPMLLNTSLNNGGKPIVGHPSEALQLLNETEMNALCVGNTLYTK</sequence>
<name>M1UG01_9CAUD</name>
<dbReference type="OrthoDB" id="3239at10239"/>
<gene>
    <name evidence="4" type="ORF">CYXG_00088</name>
</gene>